<accession>A0ABU9DI64</accession>
<dbReference type="EMBL" id="JBBPCC010000004">
    <property type="protein sequence ID" value="MEK8127857.1"/>
    <property type="molecule type" value="Genomic_DNA"/>
</dbReference>
<evidence type="ECO:0000313" key="1">
    <source>
        <dbReference type="EMBL" id="MEK8127857.1"/>
    </source>
</evidence>
<dbReference type="Proteomes" id="UP001469365">
    <property type="component" value="Unassembled WGS sequence"/>
</dbReference>
<organism evidence="1 2">
    <name type="scientific">Paenibacillus filicis</name>
    <dbReference type="NCBI Taxonomy" id="669464"/>
    <lineage>
        <taxon>Bacteria</taxon>
        <taxon>Bacillati</taxon>
        <taxon>Bacillota</taxon>
        <taxon>Bacilli</taxon>
        <taxon>Bacillales</taxon>
        <taxon>Paenibacillaceae</taxon>
        <taxon>Paenibacillus</taxon>
    </lineage>
</organism>
<sequence>MTYTEVTRFAVITELGIMYQAAYYSCPQAIQEQWFSKAIHNGGWAFQVCFRTKDKSRIYIFHKNELIVCYKVKHQTIPDEIKSLYFVELERLKRLKRSQRKYRGAGRRRLKKLKDHQFL</sequence>
<dbReference type="RefSeq" id="WP_341414924.1">
    <property type="nucleotide sequence ID" value="NZ_JBBPCC010000004.1"/>
</dbReference>
<protein>
    <recommendedName>
        <fullName evidence="3">Transposase</fullName>
    </recommendedName>
</protein>
<proteinExistence type="predicted"/>
<evidence type="ECO:0008006" key="3">
    <source>
        <dbReference type="Google" id="ProtNLM"/>
    </source>
</evidence>
<gene>
    <name evidence="1" type="ORF">WMW72_08100</name>
</gene>
<name>A0ABU9DI64_9BACL</name>
<keyword evidence="2" id="KW-1185">Reference proteome</keyword>
<comment type="caution">
    <text evidence="1">The sequence shown here is derived from an EMBL/GenBank/DDBJ whole genome shotgun (WGS) entry which is preliminary data.</text>
</comment>
<reference evidence="1 2" key="1">
    <citation type="submission" date="2024-04" db="EMBL/GenBank/DDBJ databases">
        <title>draft genome sequnece of Paenibacillus filicis.</title>
        <authorList>
            <person name="Kim D.-U."/>
        </authorList>
    </citation>
    <scope>NUCLEOTIDE SEQUENCE [LARGE SCALE GENOMIC DNA]</scope>
    <source>
        <strain evidence="1 2">KACC14197</strain>
    </source>
</reference>
<evidence type="ECO:0000313" key="2">
    <source>
        <dbReference type="Proteomes" id="UP001469365"/>
    </source>
</evidence>